<comment type="caution">
    <text evidence="2">The sequence shown here is derived from an EMBL/GenBank/DDBJ whole genome shotgun (WGS) entry which is preliminary data.</text>
</comment>
<name>A0A0J7JZ67_LASNI</name>
<proteinExistence type="predicted"/>
<dbReference type="SMART" id="SM00343">
    <property type="entry name" value="ZnF_C2HC"/>
    <property type="match status" value="2"/>
</dbReference>
<dbReference type="OrthoDB" id="7554945at2759"/>
<protein>
    <recommendedName>
        <fullName evidence="1">CCHC-type domain-containing protein</fullName>
    </recommendedName>
</protein>
<dbReference type="InterPro" id="IPR036875">
    <property type="entry name" value="Znf_CCHC_sf"/>
</dbReference>
<feature type="domain" description="CCHC-type" evidence="1">
    <location>
        <begin position="116"/>
        <end position="132"/>
    </location>
</feature>
<reference evidence="2 3" key="1">
    <citation type="submission" date="2015-04" db="EMBL/GenBank/DDBJ databases">
        <title>Lasius niger genome sequencing.</title>
        <authorList>
            <person name="Konorov E.A."/>
            <person name="Nikitin M.A."/>
            <person name="Kirill M.V."/>
            <person name="Chang P."/>
        </authorList>
    </citation>
    <scope>NUCLEOTIDE SEQUENCE [LARGE SCALE GENOMIC DNA]</scope>
    <source>
        <tissue evidence="2">Whole</tissue>
    </source>
</reference>
<organism evidence="2 3">
    <name type="scientific">Lasius niger</name>
    <name type="common">Black garden ant</name>
    <dbReference type="NCBI Taxonomy" id="67767"/>
    <lineage>
        <taxon>Eukaryota</taxon>
        <taxon>Metazoa</taxon>
        <taxon>Ecdysozoa</taxon>
        <taxon>Arthropoda</taxon>
        <taxon>Hexapoda</taxon>
        <taxon>Insecta</taxon>
        <taxon>Pterygota</taxon>
        <taxon>Neoptera</taxon>
        <taxon>Endopterygota</taxon>
        <taxon>Hymenoptera</taxon>
        <taxon>Apocrita</taxon>
        <taxon>Aculeata</taxon>
        <taxon>Formicoidea</taxon>
        <taxon>Formicidae</taxon>
        <taxon>Formicinae</taxon>
        <taxon>Lasius</taxon>
        <taxon>Lasius</taxon>
    </lineage>
</organism>
<dbReference type="GO" id="GO:0003676">
    <property type="term" value="F:nucleic acid binding"/>
    <property type="evidence" value="ECO:0007669"/>
    <property type="project" value="InterPro"/>
</dbReference>
<dbReference type="Gene3D" id="4.10.60.10">
    <property type="entry name" value="Zinc finger, CCHC-type"/>
    <property type="match status" value="1"/>
</dbReference>
<accession>A0A0J7JZ67</accession>
<dbReference type="GO" id="GO:0008270">
    <property type="term" value="F:zinc ion binding"/>
    <property type="evidence" value="ECO:0007669"/>
    <property type="project" value="InterPro"/>
</dbReference>
<dbReference type="SUPFAM" id="SSF57756">
    <property type="entry name" value="Retrovirus zinc finger-like domains"/>
    <property type="match status" value="1"/>
</dbReference>
<gene>
    <name evidence="2" type="ORF">RF55_20731</name>
</gene>
<sequence>MSKDCQFKDVTAEQNKNEYIRDAFISGLLCSRIRQRLLKNITLTMDAAFDQARALEMAEQHSASYSGPLTTTAAAEIEPDPVTPEATVAGISKTERCYFCGESRHSRMSCPARNAICTLCNKKGHYQRRCDIKVPYLGRITMANSSLSTEITGRCKVKLEMKSHTYSEV</sequence>
<dbReference type="InterPro" id="IPR001878">
    <property type="entry name" value="Znf_CCHC"/>
</dbReference>
<evidence type="ECO:0000259" key="1">
    <source>
        <dbReference type="SMART" id="SM00343"/>
    </source>
</evidence>
<feature type="domain" description="CCHC-type" evidence="1">
    <location>
        <begin position="96"/>
        <end position="112"/>
    </location>
</feature>
<dbReference type="EMBL" id="LBMM01020963">
    <property type="protein sequence ID" value="KMQ83171.1"/>
    <property type="molecule type" value="Genomic_DNA"/>
</dbReference>
<keyword evidence="3" id="KW-1185">Reference proteome</keyword>
<evidence type="ECO:0000313" key="2">
    <source>
        <dbReference type="EMBL" id="KMQ83171.1"/>
    </source>
</evidence>
<dbReference type="PaxDb" id="67767-A0A0J7JZ67"/>
<dbReference type="Proteomes" id="UP000036403">
    <property type="component" value="Unassembled WGS sequence"/>
</dbReference>
<evidence type="ECO:0000313" key="3">
    <source>
        <dbReference type="Proteomes" id="UP000036403"/>
    </source>
</evidence>
<dbReference type="STRING" id="67767.A0A0J7JZ67"/>
<dbReference type="AlphaFoldDB" id="A0A0J7JZ67"/>